<comment type="caution">
    <text evidence="2">The sequence shown here is derived from an EMBL/GenBank/DDBJ whole genome shotgun (WGS) entry which is preliminary data.</text>
</comment>
<dbReference type="PROSITE" id="PS51257">
    <property type="entry name" value="PROKAR_LIPOPROTEIN"/>
    <property type="match status" value="1"/>
</dbReference>
<dbReference type="RefSeq" id="WP_059139355.1">
    <property type="nucleotide sequence ID" value="NZ_LMBR01000202.1"/>
</dbReference>
<name>A0A101J7R1_CHLLI</name>
<dbReference type="PANTHER" id="PTHR30469">
    <property type="entry name" value="MULTIDRUG RESISTANCE PROTEIN MDTA"/>
    <property type="match status" value="1"/>
</dbReference>
<dbReference type="EMBL" id="LMBR01000202">
    <property type="protein sequence ID" value="KUL21782.1"/>
    <property type="molecule type" value="Genomic_DNA"/>
</dbReference>
<dbReference type="OrthoDB" id="595066at2"/>
<feature type="domain" description="Multidrug resistance protein MdtA-like C-terminal permuted SH3" evidence="1">
    <location>
        <begin position="57"/>
        <end position="111"/>
    </location>
</feature>
<evidence type="ECO:0000259" key="1">
    <source>
        <dbReference type="Pfam" id="PF25967"/>
    </source>
</evidence>
<reference evidence="2 3" key="1">
    <citation type="submission" date="2015-10" db="EMBL/GenBank/DDBJ databases">
        <title>Draft Genome Sequence of Chlorobium limicola strain Frasassi Growing under Artificial Lighting in the Frasassi Cave System.</title>
        <authorList>
            <person name="Mansor M."/>
            <person name="Macalady J."/>
        </authorList>
    </citation>
    <scope>NUCLEOTIDE SEQUENCE [LARGE SCALE GENOMIC DNA]</scope>
    <source>
        <strain evidence="2 3">Frasassi</strain>
    </source>
</reference>
<dbReference type="PANTHER" id="PTHR30469:SF15">
    <property type="entry name" value="HLYD FAMILY OF SECRETION PROTEINS"/>
    <property type="match status" value="1"/>
</dbReference>
<evidence type="ECO:0000313" key="2">
    <source>
        <dbReference type="EMBL" id="KUL21782.1"/>
    </source>
</evidence>
<dbReference type="InterPro" id="IPR058627">
    <property type="entry name" value="MdtA-like_C"/>
</dbReference>
<dbReference type="Gene3D" id="2.40.420.20">
    <property type="match status" value="1"/>
</dbReference>
<proteinExistence type="predicted"/>
<dbReference type="Proteomes" id="UP000053937">
    <property type="component" value="Unassembled WGS sequence"/>
</dbReference>
<gene>
    <name evidence="2" type="ORF">ASB62_07890</name>
</gene>
<organism evidence="2 3">
    <name type="scientific">Chlorobium limicola</name>
    <dbReference type="NCBI Taxonomy" id="1092"/>
    <lineage>
        <taxon>Bacteria</taxon>
        <taxon>Pseudomonadati</taxon>
        <taxon>Chlorobiota</taxon>
        <taxon>Chlorobiia</taxon>
        <taxon>Chlorobiales</taxon>
        <taxon>Chlorobiaceae</taxon>
        <taxon>Chlorobium/Pelodictyon group</taxon>
        <taxon>Chlorobium</taxon>
    </lineage>
</organism>
<accession>A0A101J7R1</accession>
<protein>
    <recommendedName>
        <fullName evidence="1">Multidrug resistance protein MdtA-like C-terminal permuted SH3 domain-containing protein</fullName>
    </recommendedName>
</protein>
<keyword evidence="3" id="KW-1185">Reference proteome</keyword>
<dbReference type="AlphaFoldDB" id="A0A101J7R1"/>
<dbReference type="Pfam" id="PF25967">
    <property type="entry name" value="RND-MFP_C"/>
    <property type="match status" value="1"/>
</dbReference>
<evidence type="ECO:0000313" key="3">
    <source>
        <dbReference type="Proteomes" id="UP000053937"/>
    </source>
</evidence>
<dbReference type="GO" id="GO:1990281">
    <property type="term" value="C:efflux pump complex"/>
    <property type="evidence" value="ECO:0007669"/>
    <property type="project" value="TreeGrafter"/>
</dbReference>
<sequence>MGKRIIVLSFLAVTLGVVSGCGKEEPKPAGSGQSETPVSVKSIVSVERRNDAAGTEVLLVPVGAVFQDGQLAGVHVVDKEGRVSVRWVRTGRPENGFVVILGGLDAGEKVVGSYEKRLEEGAQVKQQASVPQVLETKEVQSNE</sequence>
<dbReference type="GO" id="GO:0015562">
    <property type="term" value="F:efflux transmembrane transporter activity"/>
    <property type="evidence" value="ECO:0007669"/>
    <property type="project" value="TreeGrafter"/>
</dbReference>